<dbReference type="GO" id="GO:0016757">
    <property type="term" value="F:glycosyltransferase activity"/>
    <property type="evidence" value="ECO:0007669"/>
    <property type="project" value="UniProtKB-KW"/>
</dbReference>
<organism evidence="7 8">
    <name type="scientific">Aliiruegeria haliotis</name>
    <dbReference type="NCBI Taxonomy" id="1280846"/>
    <lineage>
        <taxon>Bacteria</taxon>
        <taxon>Pseudomonadati</taxon>
        <taxon>Pseudomonadota</taxon>
        <taxon>Alphaproteobacteria</taxon>
        <taxon>Rhodobacterales</taxon>
        <taxon>Roseobacteraceae</taxon>
        <taxon>Aliiruegeria</taxon>
    </lineage>
</organism>
<evidence type="ECO:0000256" key="5">
    <source>
        <dbReference type="SAM" id="Phobius"/>
    </source>
</evidence>
<evidence type="ECO:0000259" key="6">
    <source>
        <dbReference type="Pfam" id="PF00535"/>
    </source>
</evidence>
<keyword evidence="8" id="KW-1185">Reference proteome</keyword>
<dbReference type="EMBL" id="PVTD01000005">
    <property type="protein sequence ID" value="PRY23009.1"/>
    <property type="molecule type" value="Genomic_DNA"/>
</dbReference>
<dbReference type="SUPFAM" id="SSF53448">
    <property type="entry name" value="Nucleotide-diphospho-sugar transferases"/>
    <property type="match status" value="1"/>
</dbReference>
<keyword evidence="5" id="KW-0472">Membrane</keyword>
<protein>
    <submittedName>
        <fullName evidence="7">GT2 family glycosyltransferase</fullName>
    </submittedName>
</protein>
<keyword evidence="5" id="KW-0812">Transmembrane</keyword>
<proteinExistence type="inferred from homology"/>
<comment type="similarity">
    <text evidence="1">Belongs to the glycosyltransferase 2 family.</text>
</comment>
<keyword evidence="3 7" id="KW-0808">Transferase</keyword>
<gene>
    <name evidence="7" type="ORF">CLV78_10561</name>
</gene>
<dbReference type="Proteomes" id="UP000239480">
    <property type="component" value="Unassembled WGS sequence"/>
</dbReference>
<dbReference type="PANTHER" id="PTHR43179:SF12">
    <property type="entry name" value="GALACTOFURANOSYLTRANSFERASE GLFT2"/>
    <property type="match status" value="1"/>
</dbReference>
<feature type="transmembrane region" description="Helical" evidence="5">
    <location>
        <begin position="291"/>
        <end position="314"/>
    </location>
</feature>
<evidence type="ECO:0000313" key="8">
    <source>
        <dbReference type="Proteomes" id="UP000239480"/>
    </source>
</evidence>
<dbReference type="Gene3D" id="3.90.550.10">
    <property type="entry name" value="Spore Coat Polysaccharide Biosynthesis Protein SpsA, Chain A"/>
    <property type="match status" value="1"/>
</dbReference>
<keyword evidence="2" id="KW-0328">Glycosyltransferase</keyword>
<evidence type="ECO:0000256" key="3">
    <source>
        <dbReference type="ARBA" id="ARBA00022679"/>
    </source>
</evidence>
<feature type="region of interest" description="Disordered" evidence="4">
    <location>
        <begin position="1"/>
        <end position="20"/>
    </location>
</feature>
<reference evidence="7 8" key="1">
    <citation type="submission" date="2018-03" db="EMBL/GenBank/DDBJ databases">
        <title>Genomic Encyclopedia of Archaeal and Bacterial Type Strains, Phase II (KMG-II): from individual species to whole genera.</title>
        <authorList>
            <person name="Goeker M."/>
        </authorList>
    </citation>
    <scope>NUCLEOTIDE SEQUENCE [LARGE SCALE GENOMIC DNA]</scope>
    <source>
        <strain evidence="7 8">DSM 29328</strain>
    </source>
</reference>
<dbReference type="InterPro" id="IPR029044">
    <property type="entry name" value="Nucleotide-diphossugar_trans"/>
</dbReference>
<evidence type="ECO:0000256" key="1">
    <source>
        <dbReference type="ARBA" id="ARBA00006739"/>
    </source>
</evidence>
<comment type="caution">
    <text evidence="7">The sequence shown here is derived from an EMBL/GenBank/DDBJ whole genome shotgun (WGS) entry which is preliminary data.</text>
</comment>
<name>A0A2T0RP90_9RHOB</name>
<dbReference type="InterPro" id="IPR001173">
    <property type="entry name" value="Glyco_trans_2-like"/>
</dbReference>
<keyword evidence="5" id="KW-1133">Transmembrane helix</keyword>
<evidence type="ECO:0000256" key="4">
    <source>
        <dbReference type="SAM" id="MobiDB-lite"/>
    </source>
</evidence>
<evidence type="ECO:0000256" key="2">
    <source>
        <dbReference type="ARBA" id="ARBA00022676"/>
    </source>
</evidence>
<dbReference type="AlphaFoldDB" id="A0A2T0RP90"/>
<accession>A0A2T0RP90</accession>
<dbReference type="Pfam" id="PF00535">
    <property type="entry name" value="Glycos_transf_2"/>
    <property type="match status" value="1"/>
</dbReference>
<feature type="domain" description="Glycosyltransferase 2-like" evidence="6">
    <location>
        <begin position="43"/>
        <end position="139"/>
    </location>
</feature>
<dbReference type="PANTHER" id="PTHR43179">
    <property type="entry name" value="RHAMNOSYLTRANSFERASE WBBL"/>
    <property type="match status" value="1"/>
</dbReference>
<sequence>MVHNFPSADEASGRVGAANSPFAPIRGVENEREPNSPMTLAAVVVTYNRLEQIKRTLHRLLNEPCDRVFVIDNGSTDGTKDWLSTLDDSRVRVIFAPGNLGGAGGFELGLRKAVEEDDPDWIVIMDDDARPKPGCFERFRKGEMNGWGAVSAAVYLKDGRICEMNRPTINPFWHLPTFFRTMGGTLVGRSRGGFHIGDSAYSSDPCEIDATSFVGLFIPRNTIRQVGYPDGSLFIYGDDVLYTLGLRKAGLKIGFVPELEFEHEFNTPNDGKASIYNPIWKAYYTARNGLLVYRFAAGMLFWPVLLLILTKWLSAGRHYGDARRAYYKMLWHGVRDGIIGKRSRPHAEVTMLAQDRASSPAFGQPAE</sequence>
<evidence type="ECO:0000313" key="7">
    <source>
        <dbReference type="EMBL" id="PRY23009.1"/>
    </source>
</evidence>